<evidence type="ECO:0000313" key="2">
    <source>
        <dbReference type="Proteomes" id="UP000652761"/>
    </source>
</evidence>
<evidence type="ECO:0000313" key="1">
    <source>
        <dbReference type="EMBL" id="MQL75084.1"/>
    </source>
</evidence>
<dbReference type="EMBL" id="NMUH01000234">
    <property type="protein sequence ID" value="MQL75084.1"/>
    <property type="molecule type" value="Genomic_DNA"/>
</dbReference>
<keyword evidence="2" id="KW-1185">Reference proteome</keyword>
<comment type="caution">
    <text evidence="1">The sequence shown here is derived from an EMBL/GenBank/DDBJ whole genome shotgun (WGS) entry which is preliminary data.</text>
</comment>
<gene>
    <name evidence="1" type="ORF">Taro_007458</name>
</gene>
<organism evidence="1 2">
    <name type="scientific">Colocasia esculenta</name>
    <name type="common">Wild taro</name>
    <name type="synonym">Arum esculentum</name>
    <dbReference type="NCBI Taxonomy" id="4460"/>
    <lineage>
        <taxon>Eukaryota</taxon>
        <taxon>Viridiplantae</taxon>
        <taxon>Streptophyta</taxon>
        <taxon>Embryophyta</taxon>
        <taxon>Tracheophyta</taxon>
        <taxon>Spermatophyta</taxon>
        <taxon>Magnoliopsida</taxon>
        <taxon>Liliopsida</taxon>
        <taxon>Araceae</taxon>
        <taxon>Aroideae</taxon>
        <taxon>Colocasieae</taxon>
        <taxon>Colocasia</taxon>
    </lineage>
</organism>
<sequence length="57" mass="6580">MSTRNHDSRDLWVKVRPRMTLTLKRTGMTKSEVRPRMTLTLKRTGTTKSEVMSTLAS</sequence>
<dbReference type="Proteomes" id="UP000652761">
    <property type="component" value="Unassembled WGS sequence"/>
</dbReference>
<proteinExistence type="predicted"/>
<accession>A0A843U0F6</accession>
<reference evidence="1" key="1">
    <citation type="submission" date="2017-07" db="EMBL/GenBank/DDBJ databases">
        <title>Taro Niue Genome Assembly and Annotation.</title>
        <authorList>
            <person name="Atibalentja N."/>
            <person name="Keating K."/>
            <person name="Fields C.J."/>
        </authorList>
    </citation>
    <scope>NUCLEOTIDE SEQUENCE</scope>
    <source>
        <strain evidence="1">Niue_2</strain>
        <tissue evidence="1">Leaf</tissue>
    </source>
</reference>
<dbReference type="AlphaFoldDB" id="A0A843U0F6"/>
<protein>
    <submittedName>
        <fullName evidence="1">Uncharacterized protein</fullName>
    </submittedName>
</protein>
<name>A0A843U0F6_COLES</name>